<dbReference type="InterPro" id="IPR045428">
    <property type="entry name" value="EACC1"/>
</dbReference>
<dbReference type="Pfam" id="PF19953">
    <property type="entry name" value="EACC1"/>
    <property type="match status" value="1"/>
</dbReference>
<name>A0A6G4U5Y7_9ACTN</name>
<dbReference type="RefSeq" id="WP_165240451.1">
    <property type="nucleotide sequence ID" value="NZ_JAAKZV010000127.1"/>
</dbReference>
<dbReference type="Proteomes" id="UP000481583">
    <property type="component" value="Unassembled WGS sequence"/>
</dbReference>
<dbReference type="AlphaFoldDB" id="A0A6G4U5Y7"/>
<gene>
    <name evidence="1" type="ORF">G5C51_24985</name>
</gene>
<protein>
    <submittedName>
        <fullName evidence="1">Uncharacterized protein</fullName>
    </submittedName>
</protein>
<comment type="caution">
    <text evidence="1">The sequence shown here is derived from an EMBL/GenBank/DDBJ whole genome shotgun (WGS) entry which is preliminary data.</text>
</comment>
<reference evidence="1 2" key="1">
    <citation type="submission" date="2020-02" db="EMBL/GenBank/DDBJ databases">
        <title>Whole-genome analyses of novel actinobacteria.</title>
        <authorList>
            <person name="Sahin N."/>
        </authorList>
    </citation>
    <scope>NUCLEOTIDE SEQUENCE [LARGE SCALE GENOMIC DNA]</scope>
    <source>
        <strain evidence="1 2">A7024</strain>
    </source>
</reference>
<organism evidence="1 2">
    <name type="scientific">Streptomyces coryli</name>
    <dbReference type="NCBI Taxonomy" id="1128680"/>
    <lineage>
        <taxon>Bacteria</taxon>
        <taxon>Bacillati</taxon>
        <taxon>Actinomycetota</taxon>
        <taxon>Actinomycetes</taxon>
        <taxon>Kitasatosporales</taxon>
        <taxon>Streptomycetaceae</taxon>
        <taxon>Streptomyces</taxon>
    </lineage>
</organism>
<sequence length="126" mass="14043">METEGVMIAVEPKDAAATPQAVDRLERWLSAQEEFKGRVRTVDRPGADPAMGVVQDLLVELGPDSVQVLAGALIRSLVAHLKTQRNDDLNIVIHHGDERLEVQADGMDRGRLEELELRIRQWLRGS</sequence>
<dbReference type="EMBL" id="JAAKZV010000127">
    <property type="protein sequence ID" value="NGN67150.1"/>
    <property type="molecule type" value="Genomic_DNA"/>
</dbReference>
<proteinExistence type="predicted"/>
<accession>A0A6G4U5Y7</accession>
<evidence type="ECO:0000313" key="2">
    <source>
        <dbReference type="Proteomes" id="UP000481583"/>
    </source>
</evidence>
<evidence type="ECO:0000313" key="1">
    <source>
        <dbReference type="EMBL" id="NGN67150.1"/>
    </source>
</evidence>
<keyword evidence="2" id="KW-1185">Reference proteome</keyword>